<reference evidence="2 3" key="1">
    <citation type="journal article" date="2015" name="Genome Biol. Evol.">
        <title>Phylogenomic analyses indicate that early fungi evolved digesting cell walls of algal ancestors of land plants.</title>
        <authorList>
            <person name="Chang Y."/>
            <person name="Wang S."/>
            <person name="Sekimoto S."/>
            <person name="Aerts A.L."/>
            <person name="Choi C."/>
            <person name="Clum A."/>
            <person name="LaButti K.M."/>
            <person name="Lindquist E.A."/>
            <person name="Yee Ngan C."/>
            <person name="Ohm R.A."/>
            <person name="Salamov A.A."/>
            <person name="Grigoriev I.V."/>
            <person name="Spatafora J.W."/>
            <person name="Berbee M.L."/>
        </authorList>
    </citation>
    <scope>NUCLEOTIDE SEQUENCE [LARGE SCALE GENOMIC DNA]</scope>
    <source>
        <strain evidence="2 3">NRRL 28638</strain>
    </source>
</reference>
<proteinExistence type="predicted"/>
<feature type="chain" id="PRO_5007293881" evidence="1">
    <location>
        <begin position="17"/>
        <end position="93"/>
    </location>
</feature>
<organism evidence="2 3">
    <name type="scientific">Conidiobolus coronatus (strain ATCC 28846 / CBS 209.66 / NRRL 28638)</name>
    <name type="common">Delacroixia coronata</name>
    <dbReference type="NCBI Taxonomy" id="796925"/>
    <lineage>
        <taxon>Eukaryota</taxon>
        <taxon>Fungi</taxon>
        <taxon>Fungi incertae sedis</taxon>
        <taxon>Zoopagomycota</taxon>
        <taxon>Entomophthoromycotina</taxon>
        <taxon>Entomophthoromycetes</taxon>
        <taxon>Entomophthorales</taxon>
        <taxon>Ancylistaceae</taxon>
        <taxon>Conidiobolus</taxon>
    </lineage>
</organism>
<feature type="signal peptide" evidence="1">
    <location>
        <begin position="1"/>
        <end position="16"/>
    </location>
</feature>
<evidence type="ECO:0000256" key="1">
    <source>
        <dbReference type="SAM" id="SignalP"/>
    </source>
</evidence>
<keyword evidence="1" id="KW-0732">Signal</keyword>
<dbReference type="EMBL" id="KQ965181">
    <property type="protein sequence ID" value="KXN64781.1"/>
    <property type="molecule type" value="Genomic_DNA"/>
</dbReference>
<dbReference type="Proteomes" id="UP000070444">
    <property type="component" value="Unassembled WGS sequence"/>
</dbReference>
<keyword evidence="3" id="KW-1185">Reference proteome</keyword>
<accession>A0A137NPW6</accession>
<dbReference type="AlphaFoldDB" id="A0A137NPW6"/>
<protein>
    <submittedName>
        <fullName evidence="2">Uncharacterized protein</fullName>
    </submittedName>
</protein>
<evidence type="ECO:0000313" key="3">
    <source>
        <dbReference type="Proteomes" id="UP000070444"/>
    </source>
</evidence>
<sequence>MRSNLILSIFLTTVIANPVLRRANQAENDSGIINLSADVDKVTEDGGVGKALPVGGEEVSDLNLDQKIKEILALKKKAGKLSDKVEVSTVLAK</sequence>
<evidence type="ECO:0000313" key="2">
    <source>
        <dbReference type="EMBL" id="KXN64781.1"/>
    </source>
</evidence>
<name>A0A137NPW6_CONC2</name>
<gene>
    <name evidence="2" type="ORF">CONCODRAFT_13939</name>
</gene>
<feature type="non-terminal residue" evidence="2">
    <location>
        <position position="93"/>
    </location>
</feature>